<geneLocation type="plasmid" evidence="2 3">
    <name>unnamed2</name>
</geneLocation>
<dbReference type="InterPro" id="IPR004919">
    <property type="entry name" value="GmrSD_N"/>
</dbReference>
<evidence type="ECO:0000259" key="1">
    <source>
        <dbReference type="Pfam" id="PF03235"/>
    </source>
</evidence>
<evidence type="ECO:0000313" key="2">
    <source>
        <dbReference type="EMBL" id="UOQ75221.1"/>
    </source>
</evidence>
<protein>
    <submittedName>
        <fullName evidence="2">DUF262 domain-containing protein</fullName>
    </submittedName>
</protein>
<dbReference type="Proteomes" id="UP000831796">
    <property type="component" value="Plasmid unnamed2"/>
</dbReference>
<evidence type="ECO:0000313" key="3">
    <source>
        <dbReference type="Proteomes" id="UP000831796"/>
    </source>
</evidence>
<dbReference type="PANTHER" id="PTHR35149:SF2">
    <property type="entry name" value="DUF262 DOMAIN-CONTAINING PROTEIN"/>
    <property type="match status" value="1"/>
</dbReference>
<dbReference type="RefSeq" id="WP_244678554.1">
    <property type="nucleotide sequence ID" value="NZ_CP095048.1"/>
</dbReference>
<feature type="domain" description="GmrSD restriction endonucleases N-terminal" evidence="1">
    <location>
        <begin position="19"/>
        <end position="208"/>
    </location>
</feature>
<reference evidence="2" key="1">
    <citation type="submission" date="2022-04" db="EMBL/GenBank/DDBJ databases">
        <title>Hymenobacter sp. isolated from the air.</title>
        <authorList>
            <person name="Won M."/>
            <person name="Lee C.-M."/>
            <person name="Woen H.-Y."/>
            <person name="Kwon S.-W."/>
        </authorList>
    </citation>
    <scope>NUCLEOTIDE SEQUENCE</scope>
    <source>
        <strain evidence="2">5116S-3</strain>
        <plasmid evidence="2">unnamed2</plasmid>
    </source>
</reference>
<dbReference type="EMBL" id="CP095048">
    <property type="protein sequence ID" value="UOQ75221.1"/>
    <property type="molecule type" value="Genomic_DNA"/>
</dbReference>
<dbReference type="KEGG" id="hcu:MUN79_29520"/>
<keyword evidence="2" id="KW-0614">Plasmid</keyword>
<dbReference type="PANTHER" id="PTHR35149">
    <property type="entry name" value="SLL5132 PROTEIN"/>
    <property type="match status" value="1"/>
</dbReference>
<dbReference type="Pfam" id="PF03235">
    <property type="entry name" value="GmrSD_N"/>
    <property type="match status" value="1"/>
</dbReference>
<sequence>MTPSDILIYSNLIELKPIGKLLNQHFIVPSYQRGYRWTTRQVEDLLDDLADFDKHGVQGSFYCLQPIIVKKQGEKWELIDGQQRLTTIYIILNYIKTASLPTAETPFALEYATRSGSLEFLQNIQASRSNENIDFYYISQAYDCIDEWIRGKDDKAMAAVELYQVLLKKTCIIWYQIDEGHDPHDIFIRINSGKIPLTNAELVKALFLKRRGKEASIESIEFEKRQSEIASEWDYIEAELQRDEIWYFLNREPNSQATRIEFILNNLVGTRPSHKDEYATFRKFSELLEDLSAKEVSEYWQQVKNRFLLFQEWFEDRELYHQIGYLLAVREPLEPLVEKAKDLSKSRFKKYLTERIQSKVAYQIGNLRYSNSREKWPLQCVLLLFNVETLRQNKEESYRFPFHHYKGNGSESRTWSLEHIHAQRDPGFSTTEKFHIWLSGIRPFVAEAIGLPQPVEEKEDGARLSPAQVVAAIDEALQMDDLDKDGFEQVQDQIFELFGSPELDDITNMALLTTNDNSALNNGPFPQKRSKIIELERKGSFIPIATRNVFLKYYTDNAGHLSYWTETDRNAYLQAIKTTLAAYLPTQHSA</sequence>
<proteinExistence type="predicted"/>
<name>A0A8T9QFN6_9BACT</name>
<dbReference type="AlphaFoldDB" id="A0A8T9QFN6"/>
<dbReference type="CDD" id="cd16387">
    <property type="entry name" value="ParB_N_Srx"/>
    <property type="match status" value="1"/>
</dbReference>
<keyword evidence="3" id="KW-1185">Reference proteome</keyword>
<gene>
    <name evidence="2" type="ORF">MUN79_29520</name>
</gene>
<accession>A0A8T9QFN6</accession>
<organism evidence="2 3">
    <name type="scientific">Hymenobacter cellulosilyticus</name>
    <dbReference type="NCBI Taxonomy" id="2932248"/>
    <lineage>
        <taxon>Bacteria</taxon>
        <taxon>Pseudomonadati</taxon>
        <taxon>Bacteroidota</taxon>
        <taxon>Cytophagia</taxon>
        <taxon>Cytophagales</taxon>
        <taxon>Hymenobacteraceae</taxon>
        <taxon>Hymenobacter</taxon>
    </lineage>
</organism>